<protein>
    <submittedName>
        <fullName evidence="5">CatB-related O-acetyltransferase</fullName>
    </submittedName>
</protein>
<gene>
    <name evidence="5" type="ORF">GCM10023172_08960</name>
</gene>
<dbReference type="Proteomes" id="UP001501243">
    <property type="component" value="Unassembled WGS sequence"/>
</dbReference>
<dbReference type="RefSeq" id="WP_208132368.1">
    <property type="nucleotide sequence ID" value="NZ_BAABGQ010000005.1"/>
</dbReference>
<dbReference type="CDD" id="cd03349">
    <property type="entry name" value="LbH_XAT"/>
    <property type="match status" value="1"/>
</dbReference>
<evidence type="ECO:0000256" key="4">
    <source>
        <dbReference type="ARBA" id="ARBA00023315"/>
    </source>
</evidence>
<dbReference type="SUPFAM" id="SSF51161">
    <property type="entry name" value="Trimeric LpxA-like enzymes"/>
    <property type="match status" value="1"/>
</dbReference>
<proteinExistence type="inferred from homology"/>
<dbReference type="InterPro" id="IPR018357">
    <property type="entry name" value="Hexapep_transf_CS"/>
</dbReference>
<name>A0ABP8Q2S1_9BACT</name>
<keyword evidence="3" id="KW-0677">Repeat</keyword>
<dbReference type="PANTHER" id="PTHR43300:SF11">
    <property type="entry name" value="ACETYLTRANSFERASE RV3034C-RELATED"/>
    <property type="match status" value="1"/>
</dbReference>
<evidence type="ECO:0000256" key="3">
    <source>
        <dbReference type="ARBA" id="ARBA00022737"/>
    </source>
</evidence>
<keyword evidence="4" id="KW-0012">Acyltransferase</keyword>
<evidence type="ECO:0000256" key="1">
    <source>
        <dbReference type="ARBA" id="ARBA00007274"/>
    </source>
</evidence>
<comment type="similarity">
    <text evidence="1">Belongs to the transferase hexapeptide repeat family.</text>
</comment>
<accession>A0ABP8Q2S1</accession>
<dbReference type="PROSITE" id="PS00101">
    <property type="entry name" value="HEXAPEP_TRANSFERASES"/>
    <property type="match status" value="1"/>
</dbReference>
<evidence type="ECO:0000313" key="5">
    <source>
        <dbReference type="EMBL" id="GAA4496171.1"/>
    </source>
</evidence>
<dbReference type="Gene3D" id="2.160.10.10">
    <property type="entry name" value="Hexapeptide repeat proteins"/>
    <property type="match status" value="1"/>
</dbReference>
<dbReference type="InterPro" id="IPR011004">
    <property type="entry name" value="Trimer_LpxA-like_sf"/>
</dbReference>
<dbReference type="InterPro" id="IPR050179">
    <property type="entry name" value="Trans_hexapeptide_repeat"/>
</dbReference>
<sequence>MPESPTLAGPSPHTRHPVGGHERLVFLKNIITNPLIEVGDYTYYDDFDDVRNFERNVLYHFPFIGDRLRIGRFCQIASGVKFVMNGGNHRTDLFTTYPFPVFGQGWANAFDPATFPNKGDLVVGNDVWLGHDALLMPGVRVGNGAIVATRAVVTRDVPDYAIVAGNPAQVVRMRFDKATVARLLAVAWWHWDAAKITRHQQAICGLDLDALEQAT</sequence>
<evidence type="ECO:0000313" key="6">
    <source>
        <dbReference type="Proteomes" id="UP001501243"/>
    </source>
</evidence>
<comment type="caution">
    <text evidence="5">The sequence shown here is derived from an EMBL/GenBank/DDBJ whole genome shotgun (WGS) entry which is preliminary data.</text>
</comment>
<organism evidence="5 6">
    <name type="scientific">Hymenobacter ginsengisoli</name>
    <dbReference type="NCBI Taxonomy" id="1051626"/>
    <lineage>
        <taxon>Bacteria</taxon>
        <taxon>Pseudomonadati</taxon>
        <taxon>Bacteroidota</taxon>
        <taxon>Cytophagia</taxon>
        <taxon>Cytophagales</taxon>
        <taxon>Hymenobacteraceae</taxon>
        <taxon>Hymenobacter</taxon>
    </lineage>
</organism>
<keyword evidence="2" id="KW-0808">Transferase</keyword>
<dbReference type="EMBL" id="BAABGQ010000005">
    <property type="protein sequence ID" value="GAA4496171.1"/>
    <property type="molecule type" value="Genomic_DNA"/>
</dbReference>
<dbReference type="PANTHER" id="PTHR43300">
    <property type="entry name" value="ACETYLTRANSFERASE"/>
    <property type="match status" value="1"/>
</dbReference>
<dbReference type="Pfam" id="PF00132">
    <property type="entry name" value="Hexapep"/>
    <property type="match status" value="1"/>
</dbReference>
<dbReference type="InterPro" id="IPR001451">
    <property type="entry name" value="Hexapep"/>
</dbReference>
<reference evidence="6" key="1">
    <citation type="journal article" date="2019" name="Int. J. Syst. Evol. Microbiol.">
        <title>The Global Catalogue of Microorganisms (GCM) 10K type strain sequencing project: providing services to taxonomists for standard genome sequencing and annotation.</title>
        <authorList>
            <consortium name="The Broad Institute Genomics Platform"/>
            <consortium name="The Broad Institute Genome Sequencing Center for Infectious Disease"/>
            <person name="Wu L."/>
            <person name="Ma J."/>
        </authorList>
    </citation>
    <scope>NUCLEOTIDE SEQUENCE [LARGE SCALE GENOMIC DNA]</scope>
    <source>
        <strain evidence="6">JCM 17841</strain>
    </source>
</reference>
<evidence type="ECO:0000256" key="2">
    <source>
        <dbReference type="ARBA" id="ARBA00022679"/>
    </source>
</evidence>
<keyword evidence="6" id="KW-1185">Reference proteome</keyword>